<dbReference type="PANTHER" id="PTHR44086">
    <property type="entry name" value="THIOSULFATE SULFURTRANSFERASE RDL2, MITOCHONDRIAL-RELATED"/>
    <property type="match status" value="1"/>
</dbReference>
<dbReference type="EMBL" id="CP060412">
    <property type="protein sequence ID" value="QNK02785.1"/>
    <property type="molecule type" value="Genomic_DNA"/>
</dbReference>
<dbReference type="InterPro" id="IPR001763">
    <property type="entry name" value="Rhodanese-like_dom"/>
</dbReference>
<evidence type="ECO:0000313" key="4">
    <source>
        <dbReference type="Proteomes" id="UP000515873"/>
    </source>
</evidence>
<feature type="domain" description="Rhodanese" evidence="2">
    <location>
        <begin position="50"/>
        <end position="140"/>
    </location>
</feature>
<dbReference type="KEGG" id="dtl:H8F01_06565"/>
<evidence type="ECO:0000256" key="1">
    <source>
        <dbReference type="SAM" id="SignalP"/>
    </source>
</evidence>
<proteinExistence type="predicted"/>
<protein>
    <submittedName>
        <fullName evidence="3">Rhodanese-like domain-containing protein</fullName>
    </submittedName>
</protein>
<dbReference type="GO" id="GO:0004792">
    <property type="term" value="F:thiosulfate-cyanide sulfurtransferase activity"/>
    <property type="evidence" value="ECO:0007669"/>
    <property type="project" value="TreeGrafter"/>
</dbReference>
<dbReference type="CDD" id="cd00158">
    <property type="entry name" value="RHOD"/>
    <property type="match status" value="1"/>
</dbReference>
<dbReference type="SMART" id="SM00450">
    <property type="entry name" value="RHOD"/>
    <property type="match status" value="1"/>
</dbReference>
<keyword evidence="4" id="KW-1185">Reference proteome</keyword>
<dbReference type="PROSITE" id="PS50206">
    <property type="entry name" value="RHODANESE_3"/>
    <property type="match status" value="1"/>
</dbReference>
<feature type="chain" id="PRO_5028813226" evidence="1">
    <location>
        <begin position="35"/>
        <end position="140"/>
    </location>
</feature>
<sequence length="140" mass="15003">MLQRFSPTRVTTSRKFRIALLVGALLAGMGSALAADAPLDPAQLLERQQAGQAPLLLDVRRSDEYADGHIAGALNIPVEQLASRAGVLGAPHDSEIVVYCVSGKRAAKAQQTLTSLGYTHVRVLDGSLNAWRQRQLPLAH</sequence>
<accession>A0A7G8Q7M7</accession>
<dbReference type="Proteomes" id="UP000515873">
    <property type="component" value="Chromosome"/>
</dbReference>
<name>A0A7G8Q7M7_9GAMM</name>
<reference evidence="3 4" key="1">
    <citation type="submission" date="2020-08" db="EMBL/GenBank/DDBJ databases">
        <title>Dyella sp. G9 isolated from forest soil.</title>
        <authorList>
            <person name="Fu J."/>
            <person name="Qiu L."/>
        </authorList>
    </citation>
    <scope>NUCLEOTIDE SEQUENCE [LARGE SCALE GENOMIC DNA]</scope>
    <source>
        <strain evidence="3 4">G9</strain>
    </source>
</reference>
<keyword evidence="1" id="KW-0732">Signal</keyword>
<evidence type="ECO:0000313" key="3">
    <source>
        <dbReference type="EMBL" id="QNK02785.1"/>
    </source>
</evidence>
<dbReference type="PANTHER" id="PTHR44086:SF10">
    <property type="entry name" value="THIOSULFATE SULFURTRANSFERASE_RHODANESE-LIKE DOMAIN-CONTAINING PROTEIN 3"/>
    <property type="match status" value="1"/>
</dbReference>
<evidence type="ECO:0000259" key="2">
    <source>
        <dbReference type="PROSITE" id="PS50206"/>
    </source>
</evidence>
<organism evidence="3 4">
    <name type="scientific">Dyella telluris</name>
    <dbReference type="NCBI Taxonomy" id="2763498"/>
    <lineage>
        <taxon>Bacteria</taxon>
        <taxon>Pseudomonadati</taxon>
        <taxon>Pseudomonadota</taxon>
        <taxon>Gammaproteobacteria</taxon>
        <taxon>Lysobacterales</taxon>
        <taxon>Rhodanobacteraceae</taxon>
        <taxon>Dyella</taxon>
    </lineage>
</organism>
<dbReference type="SUPFAM" id="SSF52821">
    <property type="entry name" value="Rhodanese/Cell cycle control phosphatase"/>
    <property type="match status" value="1"/>
</dbReference>
<gene>
    <name evidence="3" type="ORF">H8F01_06565</name>
</gene>
<dbReference type="Pfam" id="PF00581">
    <property type="entry name" value="Rhodanese"/>
    <property type="match status" value="1"/>
</dbReference>
<dbReference type="RefSeq" id="WP_187058215.1">
    <property type="nucleotide sequence ID" value="NZ_CP060412.1"/>
</dbReference>
<dbReference type="InterPro" id="IPR036873">
    <property type="entry name" value="Rhodanese-like_dom_sf"/>
</dbReference>
<feature type="signal peptide" evidence="1">
    <location>
        <begin position="1"/>
        <end position="34"/>
    </location>
</feature>
<dbReference type="Gene3D" id="3.40.250.10">
    <property type="entry name" value="Rhodanese-like domain"/>
    <property type="match status" value="1"/>
</dbReference>
<dbReference type="AlphaFoldDB" id="A0A7G8Q7M7"/>